<feature type="transmembrane region" description="Helical" evidence="1">
    <location>
        <begin position="67"/>
        <end position="90"/>
    </location>
</feature>
<sequence length="130" mass="15218">MVVLVQWNWSALHGQCSRWMVVIVGVICRWCLLCCWWSSAASLLLMMVQMLRNLMCSTIWSVLHGHWSRWMVVVVGVICRWCLLCCWWSSMLLLRVLLLLAGWCCSSIEKADMFGQHGIAVNQLLEKWWE</sequence>
<protein>
    <submittedName>
        <fullName evidence="3">Candidate secreted effector</fullName>
    </submittedName>
</protein>
<evidence type="ECO:0000313" key="2">
    <source>
        <dbReference type="Proteomes" id="UP000887563"/>
    </source>
</evidence>
<keyword evidence="2" id="KW-1185">Reference proteome</keyword>
<organism evidence="2 3">
    <name type="scientific">Meloidogyne incognita</name>
    <name type="common">Southern root-knot nematode worm</name>
    <name type="synonym">Oxyuris incognita</name>
    <dbReference type="NCBI Taxonomy" id="6306"/>
    <lineage>
        <taxon>Eukaryota</taxon>
        <taxon>Metazoa</taxon>
        <taxon>Ecdysozoa</taxon>
        <taxon>Nematoda</taxon>
        <taxon>Chromadorea</taxon>
        <taxon>Rhabditida</taxon>
        <taxon>Tylenchina</taxon>
        <taxon>Tylenchomorpha</taxon>
        <taxon>Tylenchoidea</taxon>
        <taxon>Meloidogynidae</taxon>
        <taxon>Meloidogyninae</taxon>
        <taxon>Meloidogyne</taxon>
        <taxon>Meloidogyne incognita group</taxon>
    </lineage>
</organism>
<dbReference type="WBParaSite" id="Minc3s00152g06194">
    <property type="protein sequence ID" value="Minc3s00152g06194"/>
    <property type="gene ID" value="Minc3s00152g06194"/>
</dbReference>
<evidence type="ECO:0000313" key="3">
    <source>
        <dbReference type="WBParaSite" id="Minc3s00152g06194"/>
    </source>
</evidence>
<accession>A0A914KX12</accession>
<name>A0A914KX12_MELIC</name>
<proteinExistence type="predicted"/>
<keyword evidence="1" id="KW-0812">Transmembrane</keyword>
<dbReference type="AlphaFoldDB" id="A0A914KX12"/>
<evidence type="ECO:0000256" key="1">
    <source>
        <dbReference type="SAM" id="Phobius"/>
    </source>
</evidence>
<reference evidence="3" key="1">
    <citation type="submission" date="2022-11" db="UniProtKB">
        <authorList>
            <consortium name="WormBaseParasite"/>
        </authorList>
    </citation>
    <scope>IDENTIFICATION</scope>
</reference>
<keyword evidence="1" id="KW-0472">Membrane</keyword>
<feature type="transmembrane region" description="Helical" evidence="1">
    <location>
        <begin position="20"/>
        <end position="46"/>
    </location>
</feature>
<dbReference type="Proteomes" id="UP000887563">
    <property type="component" value="Unplaced"/>
</dbReference>
<keyword evidence="1" id="KW-1133">Transmembrane helix</keyword>